<sequence length="133" mass="14826">MPDDQTCSKGDRAVFSSKIDPTMKRRGLNQSSGLGALVATTLATCSPKKEEVMVNLAKLETSEELQRKMDAKALEINRFKVIAGDDETFFIQALLDLVLTDLISYAMPSIRDFCGWTGWMPIALYKEFIQNKG</sequence>
<dbReference type="OrthoDB" id="9781878at2"/>
<gene>
    <name evidence="1" type="ORF">BST99_05630</name>
</gene>
<dbReference type="AlphaFoldDB" id="A0A2S7T6S0"/>
<keyword evidence="2" id="KW-1185">Reference proteome</keyword>
<protein>
    <submittedName>
        <fullName evidence="1">Uncharacterized protein</fullName>
    </submittedName>
</protein>
<dbReference type="EMBL" id="MQVX01000001">
    <property type="protein sequence ID" value="PQJ15281.1"/>
    <property type="molecule type" value="Genomic_DNA"/>
</dbReference>
<accession>A0A2S7T6S0</accession>
<evidence type="ECO:0000313" key="2">
    <source>
        <dbReference type="Proteomes" id="UP000239366"/>
    </source>
</evidence>
<comment type="caution">
    <text evidence="1">The sequence shown here is derived from an EMBL/GenBank/DDBJ whole genome shotgun (WGS) entry which is preliminary data.</text>
</comment>
<dbReference type="RefSeq" id="WP_105000931.1">
    <property type="nucleotide sequence ID" value="NZ_MQVX01000001.1"/>
</dbReference>
<reference evidence="2" key="1">
    <citation type="submission" date="2016-11" db="EMBL/GenBank/DDBJ databases">
        <title>Trade-off between light-utilization and light-protection in marine flavobacteria.</title>
        <authorList>
            <person name="Kumagai Y."/>
            <person name="Yoshizawa S."/>
            <person name="Kogure K."/>
        </authorList>
    </citation>
    <scope>NUCLEOTIDE SEQUENCE [LARGE SCALE GENOMIC DNA]</scope>
    <source>
        <strain evidence="2">SG-18</strain>
    </source>
</reference>
<organism evidence="1 2">
    <name type="scientific">Aureicoccus marinus</name>
    <dbReference type="NCBI Taxonomy" id="754435"/>
    <lineage>
        <taxon>Bacteria</taxon>
        <taxon>Pseudomonadati</taxon>
        <taxon>Bacteroidota</taxon>
        <taxon>Flavobacteriia</taxon>
        <taxon>Flavobacteriales</taxon>
        <taxon>Flavobacteriaceae</taxon>
        <taxon>Aureicoccus</taxon>
    </lineage>
</organism>
<dbReference type="Proteomes" id="UP000239366">
    <property type="component" value="Unassembled WGS sequence"/>
</dbReference>
<evidence type="ECO:0000313" key="1">
    <source>
        <dbReference type="EMBL" id="PQJ15281.1"/>
    </source>
</evidence>
<name>A0A2S7T6S0_9FLAO</name>
<proteinExistence type="predicted"/>